<protein>
    <submittedName>
        <fullName evidence="2">Uncharacterized protein</fullName>
    </submittedName>
</protein>
<name>A0A1C2HZX0_ACITH</name>
<evidence type="ECO:0000313" key="3">
    <source>
        <dbReference type="Proteomes" id="UP000094893"/>
    </source>
</evidence>
<accession>A0A1C2HZX0</accession>
<feature type="transmembrane region" description="Helical" evidence="1">
    <location>
        <begin position="59"/>
        <end position="83"/>
    </location>
</feature>
<gene>
    <name evidence="2" type="ORF">A6P07_16790</name>
</gene>
<evidence type="ECO:0000313" key="2">
    <source>
        <dbReference type="EMBL" id="OCX69282.1"/>
    </source>
</evidence>
<evidence type="ECO:0000256" key="1">
    <source>
        <dbReference type="SAM" id="Phobius"/>
    </source>
</evidence>
<proteinExistence type="predicted"/>
<reference evidence="2 3" key="1">
    <citation type="journal article" date="2016" name="Int. J. Mol. Sci.">
        <title>Comparative genomics of the extreme acidophile Acidithiobacillus thiooxidans reveals intraspecific divergence and niche adaptation.</title>
        <authorList>
            <person name="Zhang X."/>
            <person name="Feng X."/>
            <person name="Tao J."/>
            <person name="Ma L."/>
            <person name="Xiao Y."/>
            <person name="Liang Y."/>
            <person name="Liu X."/>
            <person name="Yin H."/>
        </authorList>
    </citation>
    <scope>NUCLEOTIDE SEQUENCE [LARGE SCALE GENOMIC DNA]</scope>
    <source>
        <strain evidence="2 3">A02</strain>
    </source>
</reference>
<keyword evidence="1" id="KW-0812">Transmembrane</keyword>
<dbReference type="AlphaFoldDB" id="A0A1C2HZX0"/>
<dbReference type="RefSeq" id="WP_024892582.1">
    <property type="nucleotide sequence ID" value="NZ_LWRZ01000072.1"/>
</dbReference>
<keyword evidence="1" id="KW-0472">Membrane</keyword>
<keyword evidence="1" id="KW-1133">Transmembrane helix</keyword>
<sequence>MSKAIRTLGVGLLTSGWLFYTYQIPFIKYMAQASTHLPYELAVHTLSRTDAGLLGMGDYIVLLYTLLCLGAGLLITGILWPFVENTISLVEQLIGYALISVRDRLFGGPVTKSAVYRGQSGTIAGK</sequence>
<dbReference type="Proteomes" id="UP000094893">
    <property type="component" value="Unassembled WGS sequence"/>
</dbReference>
<dbReference type="EMBL" id="LWSA01000256">
    <property type="protein sequence ID" value="OCX69282.1"/>
    <property type="molecule type" value="Genomic_DNA"/>
</dbReference>
<organism evidence="2 3">
    <name type="scientific">Acidithiobacillus thiooxidans</name>
    <name type="common">Thiobacillus thiooxidans</name>
    <dbReference type="NCBI Taxonomy" id="930"/>
    <lineage>
        <taxon>Bacteria</taxon>
        <taxon>Pseudomonadati</taxon>
        <taxon>Pseudomonadota</taxon>
        <taxon>Acidithiobacillia</taxon>
        <taxon>Acidithiobacillales</taxon>
        <taxon>Acidithiobacillaceae</taxon>
        <taxon>Acidithiobacillus</taxon>
    </lineage>
</organism>
<comment type="caution">
    <text evidence="2">The sequence shown here is derived from an EMBL/GenBank/DDBJ whole genome shotgun (WGS) entry which is preliminary data.</text>
</comment>